<dbReference type="PATRIC" id="fig|1286631.3.peg.917"/>
<dbReference type="Pfam" id="PF12091">
    <property type="entry name" value="DUF3567"/>
    <property type="match status" value="1"/>
</dbReference>
<accession>A0A059KQH8</accession>
<dbReference type="EMBL" id="AZRA01000024">
    <property type="protein sequence ID" value="KDB53474.1"/>
    <property type="molecule type" value="Genomic_DNA"/>
</dbReference>
<dbReference type="AlphaFoldDB" id="A0A059KQH8"/>
<gene>
    <name evidence="1" type="ORF">X805_09290</name>
</gene>
<evidence type="ECO:0000313" key="2">
    <source>
        <dbReference type="Proteomes" id="UP000026714"/>
    </source>
</evidence>
<evidence type="ECO:0008006" key="3">
    <source>
        <dbReference type="Google" id="ProtNLM"/>
    </source>
</evidence>
<dbReference type="eggNOG" id="ENOG5032SGN">
    <property type="taxonomic scope" value="Bacteria"/>
</dbReference>
<dbReference type="STRING" id="34103.SAMN05421778_10593"/>
<sequence>MHMLYNSENFAVMQHMGDGHPHGGFEIVDKTSRREIYLAGLLAEHFQAGVERLIGDEVDEMHIDDFLSAYTTLAHHPVVLH</sequence>
<name>A0A059KQH8_9BURK</name>
<dbReference type="Proteomes" id="UP000026714">
    <property type="component" value="Unassembled WGS sequence"/>
</dbReference>
<protein>
    <recommendedName>
        <fullName evidence="3">DUF3567 domain-containing protein</fullName>
    </recommendedName>
</protein>
<dbReference type="InterPro" id="IPR021951">
    <property type="entry name" value="DUF3567"/>
</dbReference>
<organism evidence="1 2">
    <name type="scientific">Sphaerotilus natans subsp. natans DSM 6575</name>
    <dbReference type="NCBI Taxonomy" id="1286631"/>
    <lineage>
        <taxon>Bacteria</taxon>
        <taxon>Pseudomonadati</taxon>
        <taxon>Pseudomonadota</taxon>
        <taxon>Betaproteobacteria</taxon>
        <taxon>Burkholderiales</taxon>
        <taxon>Sphaerotilaceae</taxon>
        <taxon>Sphaerotilus</taxon>
    </lineage>
</organism>
<reference evidence="1 2" key="1">
    <citation type="journal article" date="2014" name="FEMS Microbiol. Ecol.">
        <title>Sphaerotilus natans encrusted with nanoball-shaped Fe(III) oxide minerals formed by nitrate-reducing mixotrophic Fe(II) oxidation.</title>
        <authorList>
            <person name="Park S."/>
            <person name="Kim D.H."/>
            <person name="Lee J.H."/>
            <person name="Hur H.G."/>
        </authorList>
    </citation>
    <scope>NUCLEOTIDE SEQUENCE [LARGE SCALE GENOMIC DNA]</scope>
    <source>
        <strain evidence="1 2">DSM 6575</strain>
    </source>
</reference>
<dbReference type="RefSeq" id="WP_037478767.1">
    <property type="nucleotide sequence ID" value="NZ_AZRA01000024.1"/>
</dbReference>
<comment type="caution">
    <text evidence="1">The sequence shown here is derived from an EMBL/GenBank/DDBJ whole genome shotgun (WGS) entry which is preliminary data.</text>
</comment>
<keyword evidence="2" id="KW-1185">Reference proteome</keyword>
<evidence type="ECO:0000313" key="1">
    <source>
        <dbReference type="EMBL" id="KDB53474.1"/>
    </source>
</evidence>
<proteinExistence type="predicted"/>